<evidence type="ECO:0000313" key="3">
    <source>
        <dbReference type="Proteomes" id="UP000747542"/>
    </source>
</evidence>
<accession>A0A8J5K121</accession>
<dbReference type="AlphaFoldDB" id="A0A8J5K121"/>
<evidence type="ECO:0000256" key="1">
    <source>
        <dbReference type="SAM" id="MobiDB-lite"/>
    </source>
</evidence>
<evidence type="ECO:0000313" key="2">
    <source>
        <dbReference type="EMBL" id="KAG7168180.1"/>
    </source>
</evidence>
<reference evidence="2" key="1">
    <citation type="journal article" date="2021" name="Sci. Adv.">
        <title>The American lobster genome reveals insights on longevity, neural, and immune adaptations.</title>
        <authorList>
            <person name="Polinski J.M."/>
            <person name="Zimin A.V."/>
            <person name="Clark K.F."/>
            <person name="Kohn A.B."/>
            <person name="Sadowski N."/>
            <person name="Timp W."/>
            <person name="Ptitsyn A."/>
            <person name="Khanna P."/>
            <person name="Romanova D.Y."/>
            <person name="Williams P."/>
            <person name="Greenwood S.J."/>
            <person name="Moroz L.L."/>
            <person name="Walt D.R."/>
            <person name="Bodnar A.G."/>
        </authorList>
    </citation>
    <scope>NUCLEOTIDE SEQUENCE</scope>
    <source>
        <strain evidence="2">GMGI-L3</strain>
    </source>
</reference>
<feature type="compositionally biased region" description="Polar residues" evidence="1">
    <location>
        <begin position="65"/>
        <end position="74"/>
    </location>
</feature>
<proteinExistence type="predicted"/>
<sequence>MEGRKEWKEGRKEGRKEWKKGFIGDNTVVVLGSVSRGQVKQGASGGQVKQGASGGQVKQGKSRGQVKQGTSRGQVKQGKSRGQVKQETSGEVKQGTSGGHVKQGTIKPAPGSVKAAEGGEEVNPYVDRLTQPPGESYCRGPELLQVVLQHPNSSRSSSNTQTPPGRPQHPNSSRSSSNTLTPPGRPQHPQTRIPEGRVEHNCLTKAAE</sequence>
<comment type="caution">
    <text evidence="2">The sequence shown here is derived from an EMBL/GenBank/DDBJ whole genome shotgun (WGS) entry which is preliminary data.</text>
</comment>
<feature type="compositionally biased region" description="Basic and acidic residues" evidence="1">
    <location>
        <begin position="194"/>
        <end position="208"/>
    </location>
</feature>
<keyword evidence="3" id="KW-1185">Reference proteome</keyword>
<feature type="region of interest" description="Disordered" evidence="1">
    <location>
        <begin position="1"/>
        <end position="208"/>
    </location>
</feature>
<feature type="compositionally biased region" description="Polar residues" evidence="1">
    <location>
        <begin position="150"/>
        <end position="181"/>
    </location>
</feature>
<protein>
    <submittedName>
        <fullName evidence="2">Uncharacterized protein</fullName>
    </submittedName>
</protein>
<gene>
    <name evidence="2" type="ORF">Hamer_G016813</name>
</gene>
<feature type="compositionally biased region" description="Polar residues" evidence="1">
    <location>
        <begin position="83"/>
        <end position="95"/>
    </location>
</feature>
<dbReference type="Proteomes" id="UP000747542">
    <property type="component" value="Unassembled WGS sequence"/>
</dbReference>
<name>A0A8J5K121_HOMAM</name>
<feature type="compositionally biased region" description="Basic and acidic residues" evidence="1">
    <location>
        <begin position="1"/>
        <end position="22"/>
    </location>
</feature>
<organism evidence="2 3">
    <name type="scientific">Homarus americanus</name>
    <name type="common">American lobster</name>
    <dbReference type="NCBI Taxonomy" id="6706"/>
    <lineage>
        <taxon>Eukaryota</taxon>
        <taxon>Metazoa</taxon>
        <taxon>Ecdysozoa</taxon>
        <taxon>Arthropoda</taxon>
        <taxon>Crustacea</taxon>
        <taxon>Multicrustacea</taxon>
        <taxon>Malacostraca</taxon>
        <taxon>Eumalacostraca</taxon>
        <taxon>Eucarida</taxon>
        <taxon>Decapoda</taxon>
        <taxon>Pleocyemata</taxon>
        <taxon>Astacidea</taxon>
        <taxon>Nephropoidea</taxon>
        <taxon>Nephropidae</taxon>
        <taxon>Homarus</taxon>
    </lineage>
</organism>
<dbReference type="EMBL" id="JAHLQT010020459">
    <property type="protein sequence ID" value="KAG7168180.1"/>
    <property type="molecule type" value="Genomic_DNA"/>
</dbReference>